<evidence type="ECO:0000313" key="4">
    <source>
        <dbReference type="Proteomes" id="UP000234190"/>
    </source>
</evidence>
<accession>A0A2N4U7S6</accession>
<dbReference type="Proteomes" id="UP000234190">
    <property type="component" value="Unassembled WGS sequence"/>
</dbReference>
<reference evidence="3 4" key="1">
    <citation type="submission" date="2017-10" db="EMBL/GenBank/DDBJ databases">
        <title>Two draft genome sequences of Pusillimonas sp. strains isolated from a nitrate- and radionuclide-contaminated groundwater in Russia.</title>
        <authorList>
            <person name="Grouzdev D.S."/>
            <person name="Tourova T.P."/>
            <person name="Goeva M.A."/>
            <person name="Babich T.L."/>
            <person name="Sokolova D.S."/>
            <person name="Abdullin R."/>
            <person name="Poltaraus A.B."/>
            <person name="Toshchakov S.V."/>
            <person name="Nazina T.N."/>
        </authorList>
    </citation>
    <scope>NUCLEOTIDE SEQUENCE [LARGE SCALE GENOMIC DNA]</scope>
    <source>
        <strain evidence="3 4">JR1/69-3-13</strain>
    </source>
</reference>
<dbReference type="Pfam" id="PF02321">
    <property type="entry name" value="OEP"/>
    <property type="match status" value="2"/>
</dbReference>
<dbReference type="AlphaFoldDB" id="A0A2N4U7S6"/>
<comment type="subcellular location">
    <subcellularLocation>
        <location evidence="2">Cell membrane</location>
        <topology evidence="2">Lipid-anchor</topology>
    </subcellularLocation>
</comment>
<dbReference type="RefSeq" id="WP_102072999.1">
    <property type="nucleotide sequence ID" value="NZ_PDNW01000003.1"/>
</dbReference>
<keyword evidence="2" id="KW-0812">Transmembrane</keyword>
<dbReference type="PROSITE" id="PS51257">
    <property type="entry name" value="PROKAR_LIPOPROTEIN"/>
    <property type="match status" value="1"/>
</dbReference>
<name>A0A2N4U7S6_9BURK</name>
<keyword evidence="2" id="KW-1134">Transmembrane beta strand</keyword>
<feature type="signal peptide" evidence="2">
    <location>
        <begin position="1"/>
        <end position="22"/>
    </location>
</feature>
<sequence>MKYLSLTSIAAAMLLAGCTSMAPSYQQPSAPVSAEWPTGPAYGKDGGEAAAEVPLAADIAWQQFIIDADLRKIVSMALENNRDLRVAALNIDRARAQYQIRRADQFPSIGMSGSGTSQRLPADLAPTGEAGISRQYSAGVGMSAYELDLFGRVRSLRDEALQRYLGTHEARNAVQLSLVAEVANAYLTLGADQERLQLARQTLKNQQDAYALIRRSQELGVASMLDLRQAQTVVESARVDAARFTSQIAQDKNALVLLVGGNVPDELLPTSQHDDKVTLAQLNAGILSQVLQRRPDVVEAERLLQAANATIGAARAAFFPRISLTASAGTTSSALSGLFDGGSGFWSFVPQINIPIFEGGRNRANLRVSEVDRDIALAQYEKSIQAAFREVADGLAQRGTLDEQLNAQTALVDASADNHVLSTARFNSGVDSYLNVLDAQRSLYAAQQDLISLRLTKNSNHVTLYKALGGGWNPLPVVAIP</sequence>
<keyword evidence="4" id="KW-1185">Reference proteome</keyword>
<evidence type="ECO:0000256" key="1">
    <source>
        <dbReference type="ARBA" id="ARBA00007613"/>
    </source>
</evidence>
<dbReference type="Gene3D" id="2.20.200.10">
    <property type="entry name" value="Outer membrane efflux proteins (OEP)"/>
    <property type="match status" value="1"/>
</dbReference>
<dbReference type="InterPro" id="IPR003423">
    <property type="entry name" value="OMP_efflux"/>
</dbReference>
<keyword evidence="2" id="KW-0449">Lipoprotein</keyword>
<gene>
    <name evidence="3" type="ORF">CR159_05495</name>
</gene>
<dbReference type="PANTHER" id="PTHR30203">
    <property type="entry name" value="OUTER MEMBRANE CATION EFFLUX PROTEIN"/>
    <property type="match status" value="1"/>
</dbReference>
<keyword evidence="2" id="KW-0564">Palmitate</keyword>
<dbReference type="InterPro" id="IPR010131">
    <property type="entry name" value="MdtP/NodT-like"/>
</dbReference>
<evidence type="ECO:0000313" key="3">
    <source>
        <dbReference type="EMBL" id="PLC51047.1"/>
    </source>
</evidence>
<feature type="chain" id="PRO_5014490865" evidence="2">
    <location>
        <begin position="23"/>
        <end position="481"/>
    </location>
</feature>
<comment type="similarity">
    <text evidence="1 2">Belongs to the outer membrane factor (OMF) (TC 1.B.17) family.</text>
</comment>
<organism evidence="3 4">
    <name type="scientific">Pollutimonas subterranea</name>
    <dbReference type="NCBI Taxonomy" id="2045210"/>
    <lineage>
        <taxon>Bacteria</taxon>
        <taxon>Pseudomonadati</taxon>
        <taxon>Pseudomonadota</taxon>
        <taxon>Betaproteobacteria</taxon>
        <taxon>Burkholderiales</taxon>
        <taxon>Alcaligenaceae</taxon>
        <taxon>Pollutimonas</taxon>
    </lineage>
</organism>
<proteinExistence type="inferred from homology"/>
<dbReference type="PANTHER" id="PTHR30203:SF32">
    <property type="entry name" value="CATION EFFLUX SYSTEM PROTEIN CUSC"/>
    <property type="match status" value="1"/>
</dbReference>
<protein>
    <submittedName>
        <fullName evidence="3">Multidrug transporter</fullName>
    </submittedName>
</protein>
<comment type="caution">
    <text evidence="3">The sequence shown here is derived from an EMBL/GenBank/DDBJ whole genome shotgun (WGS) entry which is preliminary data.</text>
</comment>
<dbReference type="Gene3D" id="1.20.1600.10">
    <property type="entry name" value="Outer membrane efflux proteins (OEP)"/>
    <property type="match status" value="1"/>
</dbReference>
<keyword evidence="2" id="KW-0472">Membrane</keyword>
<dbReference type="GO" id="GO:0015562">
    <property type="term" value="F:efflux transmembrane transporter activity"/>
    <property type="evidence" value="ECO:0007669"/>
    <property type="project" value="InterPro"/>
</dbReference>
<dbReference type="EMBL" id="PDNW01000003">
    <property type="protein sequence ID" value="PLC51047.1"/>
    <property type="molecule type" value="Genomic_DNA"/>
</dbReference>
<keyword evidence="2" id="KW-0732">Signal</keyword>
<dbReference type="NCBIfam" id="TIGR01845">
    <property type="entry name" value="outer_NodT"/>
    <property type="match status" value="1"/>
</dbReference>
<dbReference type="GO" id="GO:0005886">
    <property type="term" value="C:plasma membrane"/>
    <property type="evidence" value="ECO:0007669"/>
    <property type="project" value="UniProtKB-SubCell"/>
</dbReference>
<dbReference type="OrthoDB" id="9770517at2"/>
<evidence type="ECO:0000256" key="2">
    <source>
        <dbReference type="RuleBase" id="RU362097"/>
    </source>
</evidence>
<dbReference type="SUPFAM" id="SSF56954">
    <property type="entry name" value="Outer membrane efflux proteins (OEP)"/>
    <property type="match status" value="1"/>
</dbReference>